<proteinExistence type="inferred from homology"/>
<dbReference type="PROSITE" id="PS50305">
    <property type="entry name" value="SIRTUIN"/>
    <property type="match status" value="1"/>
</dbReference>
<dbReference type="SUPFAM" id="SSF52467">
    <property type="entry name" value="DHS-like NAD/FAD-binding domain"/>
    <property type="match status" value="1"/>
</dbReference>
<dbReference type="Pfam" id="PF02146">
    <property type="entry name" value="SIR2"/>
    <property type="match status" value="1"/>
</dbReference>
<feature type="region of interest" description="Disordered" evidence="14">
    <location>
        <begin position="1"/>
        <end position="41"/>
    </location>
</feature>
<comment type="cofactor">
    <cofactor evidence="1">
        <name>Zn(2+)</name>
        <dbReference type="ChEBI" id="CHEBI:29105"/>
    </cofactor>
</comment>
<evidence type="ECO:0000256" key="4">
    <source>
        <dbReference type="ARBA" id="ARBA00012928"/>
    </source>
</evidence>
<keyword evidence="7 13" id="KW-0862">Zinc</keyword>
<evidence type="ECO:0000256" key="14">
    <source>
        <dbReference type="SAM" id="MobiDB-lite"/>
    </source>
</evidence>
<evidence type="ECO:0000256" key="13">
    <source>
        <dbReference type="PROSITE-ProRule" id="PRU00236"/>
    </source>
</evidence>
<dbReference type="FunFam" id="3.30.1600.10:FF:000013">
    <property type="entry name" value="NAD-dependent protein deacetylase sirtuin-1"/>
    <property type="match status" value="1"/>
</dbReference>
<keyword evidence="6 13" id="KW-0479">Metal-binding</keyword>
<dbReference type="InterPro" id="IPR029035">
    <property type="entry name" value="DHS-like_NAD/FAD-binding_dom"/>
</dbReference>
<dbReference type="CDD" id="cd01408">
    <property type="entry name" value="SIRT1"/>
    <property type="match status" value="1"/>
</dbReference>
<dbReference type="GO" id="GO:0005654">
    <property type="term" value="C:nucleoplasm"/>
    <property type="evidence" value="ECO:0007669"/>
    <property type="project" value="TreeGrafter"/>
</dbReference>
<feature type="compositionally biased region" description="Acidic residues" evidence="14">
    <location>
        <begin position="29"/>
        <end position="41"/>
    </location>
</feature>
<feature type="domain" description="Deacetylase sirtuin-type" evidence="15">
    <location>
        <begin position="116"/>
        <end position="382"/>
    </location>
</feature>
<keyword evidence="8" id="KW-0520">NAD</keyword>
<comment type="similarity">
    <text evidence="3">Belongs to the sirtuin family. Class I subfamily.</text>
</comment>
<dbReference type="Gene3D" id="3.30.1600.10">
    <property type="entry name" value="SIR2/SIRT2 'Small Domain"/>
    <property type="match status" value="1"/>
</dbReference>
<name>A0A0M3JSB0_ANISI</name>
<evidence type="ECO:0000256" key="8">
    <source>
        <dbReference type="ARBA" id="ARBA00023027"/>
    </source>
</evidence>
<feature type="region of interest" description="Disordered" evidence="14">
    <location>
        <begin position="527"/>
        <end position="578"/>
    </location>
</feature>
<evidence type="ECO:0000256" key="2">
    <source>
        <dbReference type="ARBA" id="ARBA00004123"/>
    </source>
</evidence>
<dbReference type="GO" id="GO:0005637">
    <property type="term" value="C:nuclear inner membrane"/>
    <property type="evidence" value="ECO:0007669"/>
    <property type="project" value="TreeGrafter"/>
</dbReference>
<feature type="binding site" evidence="13">
    <location>
        <position position="275"/>
    </location>
    <ligand>
        <name>Zn(2+)</name>
        <dbReference type="ChEBI" id="CHEBI:29105"/>
    </ligand>
</feature>
<feature type="active site" description="Proton acceptor" evidence="13">
    <location>
        <position position="243"/>
    </location>
</feature>
<dbReference type="AlphaFoldDB" id="A0A0M3JSB0"/>
<evidence type="ECO:0000313" key="16">
    <source>
        <dbReference type="EMBL" id="VDK42921.1"/>
    </source>
</evidence>
<feature type="compositionally biased region" description="Basic and acidic residues" evidence="14">
    <location>
        <begin position="8"/>
        <end position="17"/>
    </location>
</feature>
<evidence type="ECO:0000256" key="12">
    <source>
        <dbReference type="ARBA" id="ARBA00083601"/>
    </source>
</evidence>
<evidence type="ECO:0000256" key="9">
    <source>
        <dbReference type="ARBA" id="ARBA00023242"/>
    </source>
</evidence>
<dbReference type="InterPro" id="IPR026590">
    <property type="entry name" value="Ssirtuin_cat_dom"/>
</dbReference>
<protein>
    <recommendedName>
        <fullName evidence="10">NAD-dependent protein deacetylase sir-2.1</fullName>
        <ecNumber evidence="4">2.3.1.286</ecNumber>
    </recommendedName>
    <alternativeName>
        <fullName evidence="11">Protein sir-2.1</fullName>
    </alternativeName>
    <alternativeName>
        <fullName evidence="12">Regulatory protein SIR2 homolog 1</fullName>
    </alternativeName>
</protein>
<evidence type="ECO:0000256" key="11">
    <source>
        <dbReference type="ARBA" id="ARBA00075618"/>
    </source>
</evidence>
<accession>A0A0M3JSB0</accession>
<reference evidence="18" key="1">
    <citation type="submission" date="2017-02" db="UniProtKB">
        <authorList>
            <consortium name="WormBaseParasite"/>
        </authorList>
    </citation>
    <scope>IDENTIFICATION</scope>
</reference>
<dbReference type="WBParaSite" id="ASIM_0001084701-mRNA-1">
    <property type="protein sequence ID" value="ASIM_0001084701-mRNA-1"/>
    <property type="gene ID" value="ASIM_0001084701"/>
</dbReference>
<feature type="compositionally biased region" description="Basic and acidic residues" evidence="14">
    <location>
        <begin position="564"/>
        <end position="576"/>
    </location>
</feature>
<evidence type="ECO:0000259" key="15">
    <source>
        <dbReference type="PROSITE" id="PS50305"/>
    </source>
</evidence>
<comment type="subcellular location">
    <subcellularLocation>
        <location evidence="2">Nucleus</location>
    </subcellularLocation>
</comment>
<dbReference type="PANTHER" id="PTHR11085:SF9">
    <property type="entry name" value="NAD-DEPENDENT PROTEIN DEACETYLASE SIRTUIN-1"/>
    <property type="match status" value="1"/>
</dbReference>
<gene>
    <name evidence="16" type="ORF">ASIM_LOCUS10405</name>
</gene>
<evidence type="ECO:0000256" key="10">
    <source>
        <dbReference type="ARBA" id="ARBA00068847"/>
    </source>
</evidence>
<dbReference type="InterPro" id="IPR050134">
    <property type="entry name" value="NAD-dep_sirtuin_deacylases"/>
</dbReference>
<reference evidence="16 17" key="2">
    <citation type="submission" date="2018-11" db="EMBL/GenBank/DDBJ databases">
        <authorList>
            <consortium name="Pathogen Informatics"/>
        </authorList>
    </citation>
    <scope>NUCLEOTIDE SEQUENCE [LARGE SCALE GENOMIC DNA]</scope>
</reference>
<evidence type="ECO:0000313" key="18">
    <source>
        <dbReference type="WBParaSite" id="ASIM_0001084701-mRNA-1"/>
    </source>
</evidence>
<dbReference type="GO" id="GO:0017136">
    <property type="term" value="F:histone deacetylase activity, NAD-dependent"/>
    <property type="evidence" value="ECO:0007669"/>
    <property type="project" value="TreeGrafter"/>
</dbReference>
<dbReference type="GO" id="GO:0003714">
    <property type="term" value="F:transcription corepressor activity"/>
    <property type="evidence" value="ECO:0007669"/>
    <property type="project" value="TreeGrafter"/>
</dbReference>
<dbReference type="PANTHER" id="PTHR11085">
    <property type="entry name" value="NAD-DEPENDENT PROTEIN DEACYLASE SIRTUIN-5, MITOCHONDRIAL-RELATED"/>
    <property type="match status" value="1"/>
</dbReference>
<dbReference type="OrthoDB" id="424302at2759"/>
<dbReference type="GO" id="GO:0033553">
    <property type="term" value="C:rDNA heterochromatin"/>
    <property type="evidence" value="ECO:0007669"/>
    <property type="project" value="TreeGrafter"/>
</dbReference>
<dbReference type="InterPro" id="IPR026591">
    <property type="entry name" value="Sirtuin_cat_small_dom_sf"/>
</dbReference>
<feature type="compositionally biased region" description="Basic and acidic residues" evidence="14">
    <location>
        <begin position="532"/>
        <end position="547"/>
    </location>
</feature>
<feature type="binding site" evidence="13">
    <location>
        <position position="251"/>
    </location>
    <ligand>
        <name>Zn(2+)</name>
        <dbReference type="ChEBI" id="CHEBI:29105"/>
    </ligand>
</feature>
<keyword evidence="9" id="KW-0539">Nucleus</keyword>
<feature type="binding site" evidence="13">
    <location>
        <position position="254"/>
    </location>
    <ligand>
        <name>Zn(2+)</name>
        <dbReference type="ChEBI" id="CHEBI:29105"/>
    </ligand>
</feature>
<dbReference type="Gene3D" id="3.40.50.1220">
    <property type="entry name" value="TPP-binding domain"/>
    <property type="match status" value="1"/>
</dbReference>
<dbReference type="GO" id="GO:0002039">
    <property type="term" value="F:p53 binding"/>
    <property type="evidence" value="ECO:0007669"/>
    <property type="project" value="TreeGrafter"/>
</dbReference>
<dbReference type="EC" id="2.3.1.286" evidence="4"/>
<organism evidence="18">
    <name type="scientific">Anisakis simplex</name>
    <name type="common">Herring worm</name>
    <dbReference type="NCBI Taxonomy" id="6269"/>
    <lineage>
        <taxon>Eukaryota</taxon>
        <taxon>Metazoa</taxon>
        <taxon>Ecdysozoa</taxon>
        <taxon>Nematoda</taxon>
        <taxon>Chromadorea</taxon>
        <taxon>Rhabditida</taxon>
        <taxon>Spirurina</taxon>
        <taxon>Ascaridomorpha</taxon>
        <taxon>Ascaridoidea</taxon>
        <taxon>Anisakidae</taxon>
        <taxon>Anisakis</taxon>
        <taxon>Anisakis simplex complex</taxon>
    </lineage>
</organism>
<dbReference type="GO" id="GO:0070403">
    <property type="term" value="F:NAD+ binding"/>
    <property type="evidence" value="ECO:0007669"/>
    <property type="project" value="InterPro"/>
</dbReference>
<keyword evidence="5" id="KW-0808">Transferase</keyword>
<evidence type="ECO:0000313" key="17">
    <source>
        <dbReference type="Proteomes" id="UP000267096"/>
    </source>
</evidence>
<evidence type="ECO:0000256" key="7">
    <source>
        <dbReference type="ARBA" id="ARBA00022833"/>
    </source>
</evidence>
<keyword evidence="17" id="KW-1185">Reference proteome</keyword>
<evidence type="ECO:0000256" key="1">
    <source>
        <dbReference type="ARBA" id="ARBA00001947"/>
    </source>
</evidence>
<evidence type="ECO:0000256" key="3">
    <source>
        <dbReference type="ARBA" id="ARBA00006924"/>
    </source>
</evidence>
<evidence type="ECO:0000256" key="5">
    <source>
        <dbReference type="ARBA" id="ARBA00022679"/>
    </source>
</evidence>
<dbReference type="GO" id="GO:0046872">
    <property type="term" value="F:metal ion binding"/>
    <property type="evidence" value="ECO:0007669"/>
    <property type="project" value="UniProtKB-KW"/>
</dbReference>
<sequence length="607" mass="68398">MYTCDNTDISKRDEPKECSSSVSTSERQMEEESADQPNDEINEVALALDVSSRESAWKPTNESIRIVEAMANDGASPRQVVESLLPNVTLPEDISNEELCRIIQQIIHSDRPKRDKLLNYNTFSDAVELLKRSQHILVLTGAGVSVSCGIPDFRSKDGIYARLRVDFPDLPDPTAMFDISYFIRNPKPFFEFAKEIFPGQFKASICHYFIKMLETEGKLLRNYTQNIDTLEQVAGITRIVQCHGSFSKATCRHCGSKFDGDVIKEDVLAKRIAMCQVCGDPKGVLKPDIVFFGEDLPDEFHDRMVEDKDQVDLVVVIGSSLKVQPVALIPFSVDASVPQILINREPLPHYSCDIELLGNCDDIITQFIVALGDPYTQLLEHRESVSANEHNVANGSVDNREHRDVPSSHIAQSRKQIDEVEFKRLIAEPDMKKARTDANASPLWDGRYVSVESKLPPDSFLFIAPNRSVFPGAELFYDKDEDVFCQLRQQHYTSSLSSVSGSECESDSDEESESLISRFNRTHFRRVQSLPPDHRISSDHCHNEGGSHSKRSASSPASGKKLAKLSEEPRNLDRQQQRSRLMHRVRYFSEGAAYSLSDVLRAELARH</sequence>
<feature type="binding site" evidence="13">
    <location>
        <position position="278"/>
    </location>
    <ligand>
        <name>Zn(2+)</name>
        <dbReference type="ChEBI" id="CHEBI:29105"/>
    </ligand>
</feature>
<dbReference type="Proteomes" id="UP000267096">
    <property type="component" value="Unassembled WGS sequence"/>
</dbReference>
<dbReference type="InterPro" id="IPR003000">
    <property type="entry name" value="Sirtuin"/>
</dbReference>
<dbReference type="EMBL" id="UYRR01030997">
    <property type="protein sequence ID" value="VDK42921.1"/>
    <property type="molecule type" value="Genomic_DNA"/>
</dbReference>
<evidence type="ECO:0000256" key="6">
    <source>
        <dbReference type="ARBA" id="ARBA00022723"/>
    </source>
</evidence>